<evidence type="ECO:0000256" key="1">
    <source>
        <dbReference type="SAM" id="MobiDB-lite"/>
    </source>
</evidence>
<dbReference type="Ensembl" id="ENSEBUT00000018796.1">
    <property type="protein sequence ID" value="ENSEBUP00000018220.1"/>
    <property type="gene ID" value="ENSEBUG00000011372.1"/>
</dbReference>
<reference evidence="3" key="1">
    <citation type="submission" date="2025-08" db="UniProtKB">
        <authorList>
            <consortium name="Ensembl"/>
        </authorList>
    </citation>
    <scope>IDENTIFICATION</scope>
</reference>
<sequence length="349" mass="39105">MTSQGSLQPRTSPPSKTRNELLGRTTRLAKSAHRSSAEHTFSPKVAENRYSSRSPPDDRMDTDGPQPGTKEFRVGNWVRKRGNEPKTISELQLHELRISGSRGELEPPLMAVARKRKRAEAGGMESTRLDNTWRGHHGVLTRQIPYERPAAAHKLLVKLHRESRSWSPNLERNPNTNLASYSERRDDPWPNLQTPDPCWDDGPVDLKTRKSSSEGLDAVSQAAQTGSDWTRVRSIGPIPKLVLPSAGSDPPPEIMITPPTPTMHTPGGGTISEETKQRLKRKKKILEIILPILINFTGILLSTFASSKHDLNLKYRTVCLRCTSCASRRLPVYSKDSTLYFTSILHVYL</sequence>
<protein>
    <submittedName>
        <fullName evidence="3">Uncharacterized protein</fullName>
    </submittedName>
</protein>
<evidence type="ECO:0000313" key="3">
    <source>
        <dbReference type="Ensembl" id="ENSEBUP00000018220.1"/>
    </source>
</evidence>
<name>A0A8C4QNR1_EPTBU</name>
<reference evidence="3" key="2">
    <citation type="submission" date="2025-09" db="UniProtKB">
        <authorList>
            <consortium name="Ensembl"/>
        </authorList>
    </citation>
    <scope>IDENTIFICATION</scope>
</reference>
<organism evidence="3 4">
    <name type="scientific">Eptatretus burgeri</name>
    <name type="common">Inshore hagfish</name>
    <dbReference type="NCBI Taxonomy" id="7764"/>
    <lineage>
        <taxon>Eukaryota</taxon>
        <taxon>Metazoa</taxon>
        <taxon>Chordata</taxon>
        <taxon>Craniata</taxon>
        <taxon>Vertebrata</taxon>
        <taxon>Cyclostomata</taxon>
        <taxon>Myxini</taxon>
        <taxon>Myxiniformes</taxon>
        <taxon>Myxinidae</taxon>
        <taxon>Eptatretinae</taxon>
        <taxon>Eptatretus</taxon>
    </lineage>
</organism>
<proteinExistence type="predicted"/>
<accession>A0A8C4QNR1</accession>
<keyword evidence="2" id="KW-0812">Transmembrane</keyword>
<dbReference type="AlphaFoldDB" id="A0A8C4QNR1"/>
<feature type="compositionally biased region" description="Polar residues" evidence="1">
    <location>
        <begin position="1"/>
        <end position="16"/>
    </location>
</feature>
<evidence type="ECO:0000313" key="4">
    <source>
        <dbReference type="Proteomes" id="UP000694388"/>
    </source>
</evidence>
<feature type="transmembrane region" description="Helical" evidence="2">
    <location>
        <begin position="285"/>
        <end position="305"/>
    </location>
</feature>
<feature type="region of interest" description="Disordered" evidence="1">
    <location>
        <begin position="1"/>
        <end position="85"/>
    </location>
</feature>
<dbReference type="Proteomes" id="UP000694388">
    <property type="component" value="Unplaced"/>
</dbReference>
<keyword evidence="4" id="KW-1185">Reference proteome</keyword>
<keyword evidence="2" id="KW-0472">Membrane</keyword>
<feature type="compositionally biased region" description="Polar residues" evidence="1">
    <location>
        <begin position="165"/>
        <end position="180"/>
    </location>
</feature>
<feature type="region of interest" description="Disordered" evidence="1">
    <location>
        <begin position="163"/>
        <end position="223"/>
    </location>
</feature>
<keyword evidence="2" id="KW-1133">Transmembrane helix</keyword>
<evidence type="ECO:0000256" key="2">
    <source>
        <dbReference type="SAM" id="Phobius"/>
    </source>
</evidence>